<dbReference type="InterPro" id="IPR056805">
    <property type="entry name" value="ACT_ACR9/10_C"/>
</dbReference>
<dbReference type="InterPro" id="IPR040217">
    <property type="entry name" value="ACR1-12"/>
</dbReference>
<protein>
    <recommendedName>
        <fullName evidence="2">ACT domain-containing protein</fullName>
    </recommendedName>
</protein>
<dbReference type="PROSITE" id="PS51671">
    <property type="entry name" value="ACT"/>
    <property type="match status" value="1"/>
</dbReference>
<dbReference type="InterPro" id="IPR045865">
    <property type="entry name" value="ACT-like_dom_sf"/>
</dbReference>
<dbReference type="Pfam" id="PF24914">
    <property type="entry name" value="ACR10_N"/>
    <property type="match status" value="1"/>
</dbReference>
<dbReference type="InterPro" id="IPR002912">
    <property type="entry name" value="ACT_dom"/>
</dbReference>
<accession>A0ABP0UAY0</accession>
<organism evidence="3 4">
    <name type="scientific">Sphagnum troendelagicum</name>
    <dbReference type="NCBI Taxonomy" id="128251"/>
    <lineage>
        <taxon>Eukaryota</taxon>
        <taxon>Viridiplantae</taxon>
        <taxon>Streptophyta</taxon>
        <taxon>Embryophyta</taxon>
        <taxon>Bryophyta</taxon>
        <taxon>Sphagnophytina</taxon>
        <taxon>Sphagnopsida</taxon>
        <taxon>Sphagnales</taxon>
        <taxon>Sphagnaceae</taxon>
        <taxon>Sphagnum</taxon>
    </lineage>
</organism>
<evidence type="ECO:0000313" key="3">
    <source>
        <dbReference type="EMBL" id="CAK9216721.1"/>
    </source>
</evidence>
<gene>
    <name evidence="3" type="ORF">CSSPTR1EN2_LOCUS13612</name>
</gene>
<dbReference type="SUPFAM" id="SSF55021">
    <property type="entry name" value="ACT-like"/>
    <property type="match status" value="2"/>
</dbReference>
<name>A0ABP0UAY0_9BRYO</name>
<feature type="domain" description="ACT" evidence="2">
    <location>
        <begin position="109"/>
        <end position="188"/>
    </location>
</feature>
<dbReference type="EMBL" id="OZ019894">
    <property type="protein sequence ID" value="CAK9216721.1"/>
    <property type="molecule type" value="Genomic_DNA"/>
</dbReference>
<keyword evidence="1" id="KW-0677">Repeat</keyword>
<evidence type="ECO:0000259" key="2">
    <source>
        <dbReference type="PROSITE" id="PS51671"/>
    </source>
</evidence>
<dbReference type="Pfam" id="PF24931">
    <property type="entry name" value="ACT_ACR9_3rd"/>
    <property type="match status" value="1"/>
</dbReference>
<dbReference type="InterPro" id="IPR056816">
    <property type="entry name" value="ACR2/9/10_N"/>
</dbReference>
<dbReference type="Pfam" id="PF24926">
    <property type="entry name" value="ACT_ACR9_C"/>
    <property type="match status" value="1"/>
</dbReference>
<dbReference type="Proteomes" id="UP001497512">
    <property type="component" value="Chromosome 2"/>
</dbReference>
<keyword evidence="4" id="KW-1185">Reference proteome</keyword>
<evidence type="ECO:0000256" key="1">
    <source>
        <dbReference type="ARBA" id="ARBA00022737"/>
    </source>
</evidence>
<sequence>MGAFGTEIVNVRRGHHQDDPSELTINCPDKVGLGCDFARIVFEFGLKVVKGDLSTDGRWCFVVLWVLPRANQLVQWSLLKTRIEEVCPSIGVQFVPTLIPPVLSRKVLLLQVWSLDRTGLLNDVVQKLWELELTIHKVKVSTSPDNKSINLFFVTDNRDTWDQRYKLPLKKRAEEVGDHLKELLGSSFSHSEFSEASPGIGDLTCAPLAPMVANDVFAAVPAPTETEMDRSQGGPHTSLGGEETVVTVDNSISPVHTLLQVTCKNRKGLVYDCLRTLRDVNLQVAHGRVATLENGSSEINIFLLRAGGRKIMDVEEQRRLCQCMHAEVQHPLRVVVVSRGPDTELLVATPIEFCGRGRPRVLYDVTLALRELNICIFKADIGRHVVADRQWEIYRFLLVDRPELSLTSSSIRSLLTERVQYILVG</sequence>
<proteinExistence type="predicted"/>
<reference evidence="3" key="1">
    <citation type="submission" date="2024-02" db="EMBL/GenBank/DDBJ databases">
        <authorList>
            <consortium name="ELIXIR-Norway"/>
            <consortium name="Elixir Norway"/>
        </authorList>
    </citation>
    <scope>NUCLEOTIDE SEQUENCE</scope>
</reference>
<dbReference type="PANTHER" id="PTHR31096">
    <property type="entry name" value="ACT DOMAIN-CONTAINING PROTEIN ACR4-RELATED"/>
    <property type="match status" value="1"/>
</dbReference>
<dbReference type="PANTHER" id="PTHR31096:SF65">
    <property type="entry name" value="ACT DOMAIN-CONTAINING PROTEIN ACR9"/>
    <property type="match status" value="1"/>
</dbReference>
<evidence type="ECO:0000313" key="4">
    <source>
        <dbReference type="Proteomes" id="UP001497512"/>
    </source>
</evidence>